<organism evidence="1 2">
    <name type="scientific">Rhizobium lusitanum</name>
    <dbReference type="NCBI Taxonomy" id="293958"/>
    <lineage>
        <taxon>Bacteria</taxon>
        <taxon>Pseudomonadati</taxon>
        <taxon>Pseudomonadota</taxon>
        <taxon>Alphaproteobacteria</taxon>
        <taxon>Hyphomicrobiales</taxon>
        <taxon>Rhizobiaceae</taxon>
        <taxon>Rhizobium/Agrobacterium group</taxon>
        <taxon>Rhizobium</taxon>
    </lineage>
</organism>
<dbReference type="Proteomes" id="UP000483035">
    <property type="component" value="Unassembled WGS sequence"/>
</dbReference>
<dbReference type="AlphaFoldDB" id="A0A6L9UBB7"/>
<gene>
    <name evidence="1" type="ORF">GR212_18485</name>
</gene>
<dbReference type="SUPFAM" id="SSF53850">
    <property type="entry name" value="Periplasmic binding protein-like II"/>
    <property type="match status" value="1"/>
</dbReference>
<proteinExistence type="predicted"/>
<evidence type="ECO:0000313" key="1">
    <source>
        <dbReference type="EMBL" id="NEI71572.1"/>
    </source>
</evidence>
<dbReference type="Gene3D" id="3.40.190.290">
    <property type="match status" value="1"/>
</dbReference>
<sequence>MRKAAVHGIGVTLLSKPDALSYLESGIPMQLIPSWYVNARPISLYFSNRSLPPAKTRAFIDFAVEVFARKDFLNDSLEASDNAHRSIFRAIHCRRTFHLDRFGVTSPRTSPTGWEAPCLIFGKQAMTARKHRT</sequence>
<comment type="caution">
    <text evidence="1">The sequence shown here is derived from an EMBL/GenBank/DDBJ whole genome shotgun (WGS) entry which is preliminary data.</text>
</comment>
<evidence type="ECO:0000313" key="2">
    <source>
        <dbReference type="Proteomes" id="UP000483035"/>
    </source>
</evidence>
<name>A0A6L9UBB7_9HYPH</name>
<dbReference type="EMBL" id="WUEY01000007">
    <property type="protein sequence ID" value="NEI71572.1"/>
    <property type="molecule type" value="Genomic_DNA"/>
</dbReference>
<protein>
    <recommendedName>
        <fullName evidence="3">LysR substrate-binding domain-containing protein</fullName>
    </recommendedName>
</protein>
<reference evidence="1 2" key="1">
    <citation type="submission" date="2019-12" db="EMBL/GenBank/DDBJ databases">
        <title>Rhizobium genotypes associated with high levels of biological nitrogen fixation by grain legumes in a temperate-maritime cropping system.</title>
        <authorList>
            <person name="Maluk M."/>
            <person name="Francesc Ferrando Molina F."/>
            <person name="Lopez Del Egido L."/>
            <person name="Lafos M."/>
            <person name="Langarica-Fuentes A."/>
            <person name="Gebre Yohannes G."/>
            <person name="Young M.W."/>
            <person name="Martin P."/>
            <person name="Gantlett R."/>
            <person name="Kenicer G."/>
            <person name="Hawes C."/>
            <person name="Begg G.S."/>
            <person name="Quilliam R.S."/>
            <person name="Squire G.R."/>
            <person name="Poole P.S."/>
            <person name="Young P.W."/>
            <person name="Iannetta P.M."/>
            <person name="James E.K."/>
        </authorList>
    </citation>
    <scope>NUCLEOTIDE SEQUENCE [LARGE SCALE GENOMIC DNA]</scope>
    <source>
        <strain evidence="1 2">JHI1118</strain>
    </source>
</reference>
<evidence type="ECO:0008006" key="3">
    <source>
        <dbReference type="Google" id="ProtNLM"/>
    </source>
</evidence>
<accession>A0A6L9UBB7</accession>